<dbReference type="Pfam" id="PF01381">
    <property type="entry name" value="HTH_3"/>
    <property type="match status" value="1"/>
</dbReference>
<accession>A0A7V6TZE9</accession>
<dbReference type="Proteomes" id="UP000551563">
    <property type="component" value="Unassembled WGS sequence"/>
</dbReference>
<evidence type="ECO:0000259" key="2">
    <source>
        <dbReference type="PROSITE" id="PS50943"/>
    </source>
</evidence>
<proteinExistence type="predicted"/>
<dbReference type="AlphaFoldDB" id="A0A7V6TZE9"/>
<dbReference type="Gene3D" id="1.10.260.40">
    <property type="entry name" value="lambda repressor-like DNA-binding domains"/>
    <property type="match status" value="1"/>
</dbReference>
<sequence>MTPMQLRLARTALKWGVRELAEASGITANTISRIENGNDAKQSTIQQLRRVLEEHGIEFVETKNSFGVLYDQSIEDEAGNSQTTSVKIEVQKPGKTLR</sequence>
<dbReference type="PROSITE" id="PS50943">
    <property type="entry name" value="HTH_CROC1"/>
    <property type="match status" value="1"/>
</dbReference>
<feature type="domain" description="HTH cro/C1-type" evidence="2">
    <location>
        <begin position="6"/>
        <end position="59"/>
    </location>
</feature>
<organism evidence="3 4">
    <name type="scientific">Brucella intermedia</name>
    <dbReference type="NCBI Taxonomy" id="94625"/>
    <lineage>
        <taxon>Bacteria</taxon>
        <taxon>Pseudomonadati</taxon>
        <taxon>Pseudomonadota</taxon>
        <taxon>Alphaproteobacteria</taxon>
        <taxon>Hyphomicrobiales</taxon>
        <taxon>Brucellaceae</taxon>
        <taxon>Brucella/Ochrobactrum group</taxon>
        <taxon>Brucella</taxon>
    </lineage>
</organism>
<name>A0A7V6TZE9_9HYPH</name>
<dbReference type="InterPro" id="IPR001387">
    <property type="entry name" value="Cro/C1-type_HTH"/>
</dbReference>
<reference evidence="3 4" key="1">
    <citation type="journal article" date="2020" name="Biotechnol. Biofuels">
        <title>New insights from the biogas microbiome by comprehensive genome-resolved metagenomics of nearly 1600 species originating from multiple anaerobic digesters.</title>
        <authorList>
            <person name="Campanaro S."/>
            <person name="Treu L."/>
            <person name="Rodriguez-R L.M."/>
            <person name="Kovalovszki A."/>
            <person name="Ziels R.M."/>
            <person name="Maus I."/>
            <person name="Zhu X."/>
            <person name="Kougias P.G."/>
            <person name="Basile A."/>
            <person name="Luo G."/>
            <person name="Schluter A."/>
            <person name="Konstantinidis K.T."/>
            <person name="Angelidaki I."/>
        </authorList>
    </citation>
    <scope>NUCLEOTIDE SEQUENCE [LARGE SCALE GENOMIC DNA]</scope>
    <source>
        <strain evidence="3">AS04akNAM_66</strain>
    </source>
</reference>
<feature type="region of interest" description="Disordered" evidence="1">
    <location>
        <begin position="78"/>
        <end position="98"/>
    </location>
</feature>
<dbReference type="EMBL" id="DUMN01000279">
    <property type="protein sequence ID" value="HHV67845.1"/>
    <property type="molecule type" value="Genomic_DNA"/>
</dbReference>
<dbReference type="SMART" id="SM00530">
    <property type="entry name" value="HTH_XRE"/>
    <property type="match status" value="1"/>
</dbReference>
<dbReference type="GO" id="GO:0003677">
    <property type="term" value="F:DNA binding"/>
    <property type="evidence" value="ECO:0007669"/>
    <property type="project" value="InterPro"/>
</dbReference>
<protein>
    <submittedName>
        <fullName evidence="3">Helix-turn-helix transcriptional regulator</fullName>
    </submittedName>
</protein>
<evidence type="ECO:0000313" key="3">
    <source>
        <dbReference type="EMBL" id="HHV67845.1"/>
    </source>
</evidence>
<dbReference type="SUPFAM" id="SSF47413">
    <property type="entry name" value="lambda repressor-like DNA-binding domains"/>
    <property type="match status" value="1"/>
</dbReference>
<gene>
    <name evidence="3" type="ORF">GXX48_09430</name>
</gene>
<evidence type="ECO:0000256" key="1">
    <source>
        <dbReference type="SAM" id="MobiDB-lite"/>
    </source>
</evidence>
<dbReference type="CDD" id="cd00093">
    <property type="entry name" value="HTH_XRE"/>
    <property type="match status" value="1"/>
</dbReference>
<evidence type="ECO:0000313" key="4">
    <source>
        <dbReference type="Proteomes" id="UP000551563"/>
    </source>
</evidence>
<dbReference type="InterPro" id="IPR010982">
    <property type="entry name" value="Lambda_DNA-bd_dom_sf"/>
</dbReference>
<comment type="caution">
    <text evidence="3">The sequence shown here is derived from an EMBL/GenBank/DDBJ whole genome shotgun (WGS) entry which is preliminary data.</text>
</comment>